<evidence type="ECO:0000259" key="3">
    <source>
        <dbReference type="Pfam" id="PF10304"/>
    </source>
</evidence>
<evidence type="ECO:0000313" key="6">
    <source>
        <dbReference type="Proteomes" id="UP001302812"/>
    </source>
</evidence>
<name>A0AAN6TJP0_9PEZI</name>
<reference evidence="5" key="1">
    <citation type="journal article" date="2023" name="Mol. Phylogenet. Evol.">
        <title>Genome-scale phylogeny and comparative genomics of the fungal order Sordariales.</title>
        <authorList>
            <person name="Hensen N."/>
            <person name="Bonometti L."/>
            <person name="Westerberg I."/>
            <person name="Brannstrom I.O."/>
            <person name="Guillou S."/>
            <person name="Cros-Aarteil S."/>
            <person name="Calhoun S."/>
            <person name="Haridas S."/>
            <person name="Kuo A."/>
            <person name="Mondo S."/>
            <person name="Pangilinan J."/>
            <person name="Riley R."/>
            <person name="LaButti K."/>
            <person name="Andreopoulos B."/>
            <person name="Lipzen A."/>
            <person name="Chen C."/>
            <person name="Yan M."/>
            <person name="Daum C."/>
            <person name="Ng V."/>
            <person name="Clum A."/>
            <person name="Steindorff A."/>
            <person name="Ohm R.A."/>
            <person name="Martin F."/>
            <person name="Silar P."/>
            <person name="Natvig D.O."/>
            <person name="Lalanne C."/>
            <person name="Gautier V."/>
            <person name="Ament-Velasquez S.L."/>
            <person name="Kruys A."/>
            <person name="Hutchinson M.I."/>
            <person name="Powell A.J."/>
            <person name="Barry K."/>
            <person name="Miller A.N."/>
            <person name="Grigoriev I.V."/>
            <person name="Debuchy R."/>
            <person name="Gladieux P."/>
            <person name="Hiltunen Thoren M."/>
            <person name="Johannesson H."/>
        </authorList>
    </citation>
    <scope>NUCLEOTIDE SEQUENCE</scope>
    <source>
        <strain evidence="5">CBS 508.74</strain>
    </source>
</reference>
<dbReference type="PANTHER" id="PTHR20959:SF1">
    <property type="entry name" value="TRANSPORT AND GOLGI ORGANIZATION PROTEIN 6 HOMOLOG"/>
    <property type="match status" value="1"/>
</dbReference>
<feature type="region of interest" description="Disordered" evidence="2">
    <location>
        <begin position="603"/>
        <end position="622"/>
    </location>
</feature>
<organism evidence="5 6">
    <name type="scientific">Canariomyces notabilis</name>
    <dbReference type="NCBI Taxonomy" id="2074819"/>
    <lineage>
        <taxon>Eukaryota</taxon>
        <taxon>Fungi</taxon>
        <taxon>Dikarya</taxon>
        <taxon>Ascomycota</taxon>
        <taxon>Pezizomycotina</taxon>
        <taxon>Sordariomycetes</taxon>
        <taxon>Sordariomycetidae</taxon>
        <taxon>Sordariales</taxon>
        <taxon>Chaetomiaceae</taxon>
        <taxon>Canariomyces</taxon>
    </lineage>
</organism>
<comment type="similarity">
    <text evidence="1">Belongs to the Tango6 family.</text>
</comment>
<dbReference type="AlphaFoldDB" id="A0AAN6TJP0"/>
<comment type="caution">
    <text evidence="5">The sequence shown here is derived from an EMBL/GenBank/DDBJ whole genome shotgun (WGS) entry which is preliminary data.</text>
</comment>
<dbReference type="GO" id="GO:0009306">
    <property type="term" value="P:protein secretion"/>
    <property type="evidence" value="ECO:0007669"/>
    <property type="project" value="TreeGrafter"/>
</dbReference>
<dbReference type="InterPro" id="IPR039600">
    <property type="entry name" value="TANGO6/Rtp1"/>
</dbReference>
<accession>A0AAN6TJP0</accession>
<evidence type="ECO:0000313" key="5">
    <source>
        <dbReference type="EMBL" id="KAK4115620.1"/>
    </source>
</evidence>
<dbReference type="RefSeq" id="XP_064673190.1">
    <property type="nucleotide sequence ID" value="XM_064811013.1"/>
</dbReference>
<dbReference type="InterPro" id="IPR019451">
    <property type="entry name" value="Rtp1_C1"/>
</dbReference>
<dbReference type="Pfam" id="PF10363">
    <property type="entry name" value="RTP1_C1"/>
    <property type="match status" value="1"/>
</dbReference>
<dbReference type="Gene3D" id="1.25.10.10">
    <property type="entry name" value="Leucine-rich Repeat Variant"/>
    <property type="match status" value="1"/>
</dbReference>
<feature type="domain" description="RNA polymerase II assembly factor Rtp1 C-terminal" evidence="3">
    <location>
        <begin position="747"/>
        <end position="779"/>
    </location>
</feature>
<dbReference type="Pfam" id="PF10304">
    <property type="entry name" value="RTP1_C2"/>
    <property type="match status" value="1"/>
</dbReference>
<dbReference type="InterPro" id="IPR011989">
    <property type="entry name" value="ARM-like"/>
</dbReference>
<reference evidence="5" key="2">
    <citation type="submission" date="2023-05" db="EMBL/GenBank/DDBJ databases">
        <authorList>
            <consortium name="Lawrence Berkeley National Laboratory"/>
            <person name="Steindorff A."/>
            <person name="Hensen N."/>
            <person name="Bonometti L."/>
            <person name="Westerberg I."/>
            <person name="Brannstrom I.O."/>
            <person name="Guillou S."/>
            <person name="Cros-Aarteil S."/>
            <person name="Calhoun S."/>
            <person name="Haridas S."/>
            <person name="Kuo A."/>
            <person name="Mondo S."/>
            <person name="Pangilinan J."/>
            <person name="Riley R."/>
            <person name="Labutti K."/>
            <person name="Andreopoulos B."/>
            <person name="Lipzen A."/>
            <person name="Chen C."/>
            <person name="Yanf M."/>
            <person name="Daum C."/>
            <person name="Ng V."/>
            <person name="Clum A."/>
            <person name="Ohm R."/>
            <person name="Martin F."/>
            <person name="Silar P."/>
            <person name="Natvig D."/>
            <person name="Lalanne C."/>
            <person name="Gautier V."/>
            <person name="Ament-Velasquez S.L."/>
            <person name="Kruys A."/>
            <person name="Hutchinson M.I."/>
            <person name="Powell A.J."/>
            <person name="Barry K."/>
            <person name="Miller A.N."/>
            <person name="Grigoriev I.V."/>
            <person name="Debuchy R."/>
            <person name="Gladieux P."/>
            <person name="Thoren M.H."/>
            <person name="Johannesson H."/>
        </authorList>
    </citation>
    <scope>NUCLEOTIDE SEQUENCE</scope>
    <source>
        <strain evidence="5">CBS 508.74</strain>
    </source>
</reference>
<dbReference type="PANTHER" id="PTHR20959">
    <property type="entry name" value="TRANSPORT AND GOLGI ORGANIZATION PROTEIN 6 FAMILY MEMBER"/>
    <property type="match status" value="1"/>
</dbReference>
<sequence>METLTLVPLRPDGVRATLEFVFAVHPSSTVKVSEAAVPQKRGANITHESLNIASNLLSVPPASVEPETWYSAISPQLFTLLDGGEGLELMKAASYVIGFGVLGRKASGAPGTAGWKFLAEPLLTRIKPFPGFLDEVDAKLDGVIDLTSDKVVVRNDELAIALRRLRSLTASHPNPGLCKRLLSPVLLPLWALSSWHDAQPSTQENICTPALELLKIYLKLASSADIVLFFVKNLSYIGGYDKGSPEWIYKTTGQGHIEIVDVRQSMGNVSQTAPQIRLDDVDGKISKLLDLITSTLSDADISTSFLELLKRWLKSSQNLKRRDIFVKLQEDTEDPLAQLVEIKTLQAMMEKFPEKLATQPKRILDLVSQILAHAGDNPEEDDEVPGVALSLLNMIITTPGFQKARVPPEVLTVIESSLDKLGKGGTDNNLSQTANNLRLLLRYRDEVDAPSDATSAPTDRQIEDRKTYNLAISYISQPDSPPPVRSEGLNLIGTLITSQSPILDIPGILVLLSSQIADSDEYIYLRVIKLYTLLCNKHPRAVTNELVDHFVDAKETHSVDARLRFGEALLQVIERLGETFTDAVATQVGNALLAVAGRRGRRPKTEARQAREARAQERKNREADEVWGGKVPDFSDPVSPEEKARNELLERIVEGWESKRASEDIRIRASALSVLGAALESNIAGLGQSLVTAGVDLCMAVLQLEREPEKGILRRAAVVFVMSFVRALDVARKSGRKLGIGFGKGAQEDVMRTLRYVAATDEDGLVVQHAKDVVESLENWQLVRLLPEEDDSGGQGILAGVGGGGLKKLAGLEVNPERSAAPPSDSRLGPRIEEIE</sequence>
<dbReference type="EMBL" id="MU853334">
    <property type="protein sequence ID" value="KAK4115620.1"/>
    <property type="molecule type" value="Genomic_DNA"/>
</dbReference>
<dbReference type="InterPro" id="IPR019414">
    <property type="entry name" value="Rtp1_C2"/>
</dbReference>
<dbReference type="InterPro" id="IPR016024">
    <property type="entry name" value="ARM-type_fold"/>
</dbReference>
<evidence type="ECO:0000256" key="1">
    <source>
        <dbReference type="ARBA" id="ARBA00005724"/>
    </source>
</evidence>
<protein>
    <recommendedName>
        <fullName evidence="7">Protein required for cell viability</fullName>
    </recommendedName>
</protein>
<dbReference type="Proteomes" id="UP001302812">
    <property type="component" value="Unassembled WGS sequence"/>
</dbReference>
<feature type="region of interest" description="Disordered" evidence="2">
    <location>
        <begin position="812"/>
        <end position="836"/>
    </location>
</feature>
<evidence type="ECO:0008006" key="7">
    <source>
        <dbReference type="Google" id="ProtNLM"/>
    </source>
</evidence>
<dbReference type="GeneID" id="89935138"/>
<gene>
    <name evidence="5" type="ORF">N656DRAFT_702343</name>
</gene>
<evidence type="ECO:0000256" key="2">
    <source>
        <dbReference type="SAM" id="MobiDB-lite"/>
    </source>
</evidence>
<feature type="domain" description="RNA polymerase II assembly factor Rtp1 C-terminal" evidence="4">
    <location>
        <begin position="479"/>
        <end position="579"/>
    </location>
</feature>
<dbReference type="SUPFAM" id="SSF48371">
    <property type="entry name" value="ARM repeat"/>
    <property type="match status" value="1"/>
</dbReference>
<evidence type="ECO:0000259" key="4">
    <source>
        <dbReference type="Pfam" id="PF10363"/>
    </source>
</evidence>
<proteinExistence type="inferred from homology"/>
<keyword evidence="6" id="KW-1185">Reference proteome</keyword>